<dbReference type="EMBL" id="ADMD01000006">
    <property type="protein sequence ID" value="EJZ84090.1"/>
    <property type="molecule type" value="Genomic_DNA"/>
</dbReference>
<protein>
    <submittedName>
        <fullName evidence="3">Uncharacterized protein</fullName>
    </submittedName>
</protein>
<dbReference type="SUPFAM" id="SSF52980">
    <property type="entry name" value="Restriction endonuclease-like"/>
    <property type="match status" value="1"/>
</dbReference>
<dbReference type="InterPro" id="IPR011335">
    <property type="entry name" value="Restrct_endonuc-II-like"/>
</dbReference>
<sequence>MTNLQERAIKAAERFVERRGMEVMNAEWKSEDGGAIDLVALEDEAVVFIDVNARSGADKGMPEENIPAVRERMETNAAKWLAENADDERFVNVSSCDTDARDTSRPGCSRTSQTGHGCNPCMRERDSRPPSRSTPVISPERTCGKK</sequence>
<dbReference type="HOGENOM" id="CLU_1776206_0_0_11"/>
<evidence type="ECO:0000313" key="4">
    <source>
        <dbReference type="Proteomes" id="UP000006069"/>
    </source>
</evidence>
<dbReference type="Pfam" id="PF02021">
    <property type="entry name" value="UPF0102"/>
    <property type="match status" value="1"/>
</dbReference>
<gene>
    <name evidence="3" type="ORF">HMPREF9451_00799</name>
</gene>
<dbReference type="RefSeq" id="WP_009139022.1">
    <property type="nucleotide sequence ID" value="NZ_JH815198.1"/>
</dbReference>
<dbReference type="Proteomes" id="UP000006069">
    <property type="component" value="Unassembled WGS sequence"/>
</dbReference>
<dbReference type="GO" id="GO:0003676">
    <property type="term" value="F:nucleic acid binding"/>
    <property type="evidence" value="ECO:0007669"/>
    <property type="project" value="InterPro"/>
</dbReference>
<feature type="region of interest" description="Disordered" evidence="2">
    <location>
        <begin position="96"/>
        <end position="146"/>
    </location>
</feature>
<dbReference type="eggNOG" id="COG0792">
    <property type="taxonomic scope" value="Bacteria"/>
</dbReference>
<dbReference type="InParanoid" id="K0Z9S3"/>
<dbReference type="InterPro" id="IPR011856">
    <property type="entry name" value="tRNA_endonuc-like_dom_sf"/>
</dbReference>
<dbReference type="OrthoDB" id="3191951at2"/>
<comment type="similarity">
    <text evidence="1">Belongs to the UPF0102 family.</text>
</comment>
<dbReference type="Gene3D" id="3.40.1350.10">
    <property type="match status" value="1"/>
</dbReference>
<accession>K0Z9S3</accession>
<dbReference type="InterPro" id="IPR003509">
    <property type="entry name" value="UPF0102_YraN-like"/>
</dbReference>
<evidence type="ECO:0000313" key="3">
    <source>
        <dbReference type="EMBL" id="EJZ84090.1"/>
    </source>
</evidence>
<proteinExistence type="inferred from homology"/>
<dbReference type="AlphaFoldDB" id="K0Z9S3"/>
<reference evidence="3 4" key="1">
    <citation type="submission" date="2012-08" db="EMBL/GenBank/DDBJ databases">
        <title>The Genome Sequence of Slackia piriformis YIT 12062.</title>
        <authorList>
            <consortium name="The Broad Institute Genome Sequencing Platform"/>
            <person name="Earl A."/>
            <person name="Ward D."/>
            <person name="Feldgarden M."/>
            <person name="Gevers D."/>
            <person name="Morotomi M."/>
            <person name="Walker B."/>
            <person name="Young S.K."/>
            <person name="Zeng Q."/>
            <person name="Gargeya S."/>
            <person name="Fitzgerald M."/>
            <person name="Haas B."/>
            <person name="Abouelleil A."/>
            <person name="Alvarado L."/>
            <person name="Arachchi H.M."/>
            <person name="Berlin A.M."/>
            <person name="Chapman S.B."/>
            <person name="Goldberg J."/>
            <person name="Griggs A."/>
            <person name="Gujja S."/>
            <person name="Hansen M."/>
            <person name="Howarth C."/>
            <person name="Imamovic A."/>
            <person name="Larimer J."/>
            <person name="McCowen C."/>
            <person name="Montmayeur A."/>
            <person name="Murphy C."/>
            <person name="Neiman D."/>
            <person name="Pearson M."/>
            <person name="Priest M."/>
            <person name="Roberts A."/>
            <person name="Saif S."/>
            <person name="Shea T."/>
            <person name="Sisk P."/>
            <person name="Sykes S."/>
            <person name="Wortman J."/>
            <person name="Nusbaum C."/>
            <person name="Birren B."/>
        </authorList>
    </citation>
    <scope>NUCLEOTIDE SEQUENCE [LARGE SCALE GENOMIC DNA]</scope>
    <source>
        <strain evidence="3 4">YIT 12062</strain>
    </source>
</reference>
<organism evidence="3 4">
    <name type="scientific">Slackia piriformis YIT 12062</name>
    <dbReference type="NCBI Taxonomy" id="742818"/>
    <lineage>
        <taxon>Bacteria</taxon>
        <taxon>Bacillati</taxon>
        <taxon>Actinomycetota</taxon>
        <taxon>Coriobacteriia</taxon>
        <taxon>Eggerthellales</taxon>
        <taxon>Eggerthellaceae</taxon>
        <taxon>Slackia</taxon>
    </lineage>
</organism>
<dbReference type="PATRIC" id="fig|742818.3.peg.850"/>
<comment type="caution">
    <text evidence="3">The sequence shown here is derived from an EMBL/GenBank/DDBJ whole genome shotgun (WGS) entry which is preliminary data.</text>
</comment>
<evidence type="ECO:0000256" key="1">
    <source>
        <dbReference type="ARBA" id="ARBA00006738"/>
    </source>
</evidence>
<evidence type="ECO:0000256" key="2">
    <source>
        <dbReference type="SAM" id="MobiDB-lite"/>
    </source>
</evidence>
<keyword evidence="4" id="KW-1185">Reference proteome</keyword>
<name>K0Z9S3_9ACTN</name>